<evidence type="ECO:0000256" key="1">
    <source>
        <dbReference type="PROSITE-ProRule" id="PRU00325"/>
    </source>
</evidence>
<dbReference type="Proteomes" id="UP000003861">
    <property type="component" value="Unassembled WGS sequence"/>
</dbReference>
<comment type="caution">
    <text evidence="4">The sequence shown here is derived from an EMBL/GenBank/DDBJ whole genome shotgun (WGS) entry which is preliminary data.</text>
</comment>
<reference evidence="4 5" key="1">
    <citation type="journal article" date="2011" name="J. Bacteriol.">
        <title>Genome sequence of Halorhabdus tiamatea, the first archaeon isolated from a deep-sea anoxic brine lake.</title>
        <authorList>
            <person name="Antunes A."/>
            <person name="Alam I."/>
            <person name="Bajic V.B."/>
            <person name="Stingl U."/>
        </authorList>
    </citation>
    <scope>NUCLEOTIDE SEQUENCE [LARGE SCALE GENOMIC DNA]</scope>
    <source>
        <strain evidence="4 5">SARL4B</strain>
    </source>
</reference>
<keyword evidence="1" id="KW-0862">Zinc</keyword>
<dbReference type="PROSITE" id="PS50966">
    <property type="entry name" value="ZF_SWIM"/>
    <property type="match status" value="1"/>
</dbReference>
<gene>
    <name evidence="4" type="ORF">HLRTI_002886</name>
</gene>
<evidence type="ECO:0000256" key="2">
    <source>
        <dbReference type="SAM" id="MobiDB-lite"/>
    </source>
</evidence>
<organism evidence="4 5">
    <name type="scientific">Halorhabdus tiamatea SARL4B</name>
    <dbReference type="NCBI Taxonomy" id="1033806"/>
    <lineage>
        <taxon>Archaea</taxon>
        <taxon>Methanobacteriati</taxon>
        <taxon>Methanobacteriota</taxon>
        <taxon>Stenosarchaea group</taxon>
        <taxon>Halobacteria</taxon>
        <taxon>Halobacteriales</taxon>
        <taxon>Haloarculaceae</taxon>
        <taxon>Halorhabdus</taxon>
    </lineage>
</organism>
<dbReference type="AlphaFoldDB" id="U2DGE5"/>
<reference evidence="4 5" key="2">
    <citation type="journal article" date="2013" name="PLoS ONE">
        <title>INDIGO - INtegrated Data Warehouse of MIcrobial GenOmes with Examples from the Red Sea Extremophiles.</title>
        <authorList>
            <person name="Alam I."/>
            <person name="Antunes A."/>
            <person name="Kamau A.A."/>
            <person name="Ba Alawi W."/>
            <person name="Kalkatawi M."/>
            <person name="Stingl U."/>
            <person name="Bajic V.B."/>
        </authorList>
    </citation>
    <scope>NUCLEOTIDE SEQUENCE [LARGE SCALE GENOMIC DNA]</scope>
    <source>
        <strain evidence="4 5">SARL4B</strain>
    </source>
</reference>
<proteinExistence type="predicted"/>
<protein>
    <submittedName>
        <fullName evidence="4">Zinc finger SWIM domain-containing protein</fullName>
    </submittedName>
</protein>
<accession>U2DGE5</accession>
<evidence type="ECO:0000313" key="5">
    <source>
        <dbReference type="Proteomes" id="UP000003861"/>
    </source>
</evidence>
<dbReference type="GO" id="GO:0008270">
    <property type="term" value="F:zinc ion binding"/>
    <property type="evidence" value="ECO:0007669"/>
    <property type="project" value="UniProtKB-KW"/>
</dbReference>
<dbReference type="RefSeq" id="WP_008526572.1">
    <property type="nucleotide sequence ID" value="NZ_AFNT02000044.1"/>
</dbReference>
<keyword evidence="1" id="KW-0863">Zinc-finger</keyword>
<evidence type="ECO:0000313" key="4">
    <source>
        <dbReference type="EMBL" id="ERJ05087.1"/>
    </source>
</evidence>
<feature type="domain" description="SWIM-type" evidence="3">
    <location>
        <begin position="56"/>
        <end position="90"/>
    </location>
</feature>
<feature type="compositionally biased region" description="Acidic residues" evidence="2">
    <location>
        <begin position="1"/>
        <end position="13"/>
    </location>
</feature>
<feature type="region of interest" description="Disordered" evidence="2">
    <location>
        <begin position="1"/>
        <end position="43"/>
    </location>
</feature>
<keyword evidence="1" id="KW-0479">Metal-binding</keyword>
<dbReference type="InterPro" id="IPR007527">
    <property type="entry name" value="Znf_SWIM"/>
</dbReference>
<sequence length="128" mass="13907">METETTNEGDSPEGPDSLSEHREAALSESMKVLPNEGRAEGDPDLAIVEEESGERYLVELLTPTCECPETVILPRSGECKHVHRAKVAIGHQYIPRAVFDALDVDDDFGELSDGPFIKEPNGSTAAIE</sequence>
<dbReference type="EMBL" id="AFNT02000044">
    <property type="protein sequence ID" value="ERJ05087.1"/>
    <property type="molecule type" value="Genomic_DNA"/>
</dbReference>
<evidence type="ECO:0000259" key="3">
    <source>
        <dbReference type="PROSITE" id="PS50966"/>
    </source>
</evidence>
<name>U2DGE5_9EURY</name>